<accession>A0A080M260</accession>
<gene>
    <name evidence="3" type="primary">yhaO</name>
    <name evidence="3" type="ORF">AW09_003647</name>
</gene>
<evidence type="ECO:0000313" key="4">
    <source>
        <dbReference type="Proteomes" id="UP000020077"/>
    </source>
</evidence>
<comment type="caution">
    <text evidence="3">The sequence shown here is derived from an EMBL/GenBank/DDBJ whole genome shotgun (WGS) entry which is preliminary data.</text>
</comment>
<feature type="domain" description="Calcineurin-like phosphoesterase" evidence="2">
    <location>
        <begin position="1"/>
        <end position="196"/>
    </location>
</feature>
<dbReference type="Proteomes" id="UP000020077">
    <property type="component" value="Unassembled WGS sequence"/>
</dbReference>
<dbReference type="PIRSF" id="PIRSF033091">
    <property type="entry name" value="Pesterase_YhaO"/>
    <property type="match status" value="1"/>
</dbReference>
<dbReference type="AlphaFoldDB" id="A0A080M260"/>
<dbReference type="Gene3D" id="3.60.21.10">
    <property type="match status" value="1"/>
</dbReference>
<keyword evidence="1" id="KW-0378">Hydrolase</keyword>
<dbReference type="InterPro" id="IPR014576">
    <property type="entry name" value="Pesterase_YhaO"/>
</dbReference>
<proteinExistence type="predicted"/>
<reference evidence="3 4" key="1">
    <citation type="submission" date="2014-02" db="EMBL/GenBank/DDBJ databases">
        <title>Expanding our view of genomic diversity in Candidatus Accumulibacter clades.</title>
        <authorList>
            <person name="Skennerton C.T."/>
            <person name="Barr J.J."/>
            <person name="Slater F.R."/>
            <person name="Bond P.L."/>
            <person name="Tyson G.W."/>
        </authorList>
    </citation>
    <scope>NUCLEOTIDE SEQUENCE [LARGE SCALE GENOMIC DNA]</scope>
    <source>
        <strain evidence="4">BA-91</strain>
    </source>
</reference>
<evidence type="ECO:0000259" key="2">
    <source>
        <dbReference type="Pfam" id="PF00149"/>
    </source>
</evidence>
<dbReference type="InterPro" id="IPR004843">
    <property type="entry name" value="Calcineurin-like_PHP"/>
</dbReference>
<dbReference type="InterPro" id="IPR029052">
    <property type="entry name" value="Metallo-depent_PP-like"/>
</dbReference>
<organism evidence="3 4">
    <name type="scientific">Candidatus Accumulibacter phosphatis</name>
    <dbReference type="NCBI Taxonomy" id="327160"/>
    <lineage>
        <taxon>Bacteria</taxon>
        <taxon>Pseudomonadati</taxon>
        <taxon>Pseudomonadota</taxon>
        <taxon>Betaproteobacteria</taxon>
        <taxon>Candidatus Accumulibacter</taxon>
    </lineage>
</organism>
<dbReference type="CDD" id="cd00840">
    <property type="entry name" value="MPP_Mre11_N"/>
    <property type="match status" value="1"/>
</dbReference>
<dbReference type="EMBL" id="JDVG02000574">
    <property type="protein sequence ID" value="KFB71234.1"/>
    <property type="molecule type" value="Genomic_DNA"/>
</dbReference>
<evidence type="ECO:0000256" key="1">
    <source>
        <dbReference type="ARBA" id="ARBA00022801"/>
    </source>
</evidence>
<dbReference type="PANTHER" id="PTHR30337:SF7">
    <property type="entry name" value="PHOSPHOESTERASE"/>
    <property type="match status" value="1"/>
</dbReference>
<evidence type="ECO:0000313" key="3">
    <source>
        <dbReference type="EMBL" id="KFB71234.1"/>
    </source>
</evidence>
<dbReference type="InterPro" id="IPR050535">
    <property type="entry name" value="DNA_Repair-Maintenance_Comp"/>
</dbReference>
<dbReference type="GO" id="GO:0016787">
    <property type="term" value="F:hydrolase activity"/>
    <property type="evidence" value="ECO:0007669"/>
    <property type="project" value="UniProtKB-KW"/>
</dbReference>
<dbReference type="Pfam" id="PF00149">
    <property type="entry name" value="Metallophos"/>
    <property type="match status" value="1"/>
</dbReference>
<dbReference type="InterPro" id="IPR041796">
    <property type="entry name" value="Mre11_N"/>
</dbReference>
<name>A0A080M260_9PROT</name>
<sequence length="421" mass="45582">MRFIHCADIHLDSPLRGLEVYAGAPANEMRRATRRAFARLVDLALERSVDFVLIAGDIFDGDWPDFNTGLYFASQLRRLTDADIRIFLTYGNHDALSKLTKSVPLPQKVYSFPAKTPATQIIESLGVAIHGQSFATEAVSSDLAATYPTALAGLLNIGVLHTALSGREGHQPYAPTTADRLADKGYDYWALGHVHKREIVRESPWIVFPGNTQGRHARETGAKGCMVVDAEAGVGIRSVEFVPTDLARWQHLLIDISGLSSEDDLHAAVQSEVRNAQATADDRILALRLTLAGRGSLHHAIVSHREAIRAQLAASIGEASSGNAWLEKIRIQVTAPLDLPRLKERDDPIGLLIRSISALEEDPKALNALAASVLGDLGQKIPPELRASDSIWALDSTTALAEALASAKERLLAAIAAEDDE</sequence>
<dbReference type="PANTHER" id="PTHR30337">
    <property type="entry name" value="COMPONENT OF ATP-DEPENDENT DSDNA EXONUCLEASE"/>
    <property type="match status" value="1"/>
</dbReference>
<dbReference type="SUPFAM" id="SSF56300">
    <property type="entry name" value="Metallo-dependent phosphatases"/>
    <property type="match status" value="1"/>
</dbReference>
<protein>
    <submittedName>
        <fullName evidence="3">Putative metallophosphoesterase YhaO</fullName>
    </submittedName>
</protein>